<accession>A0A250JH99</accession>
<name>A0A250JH99_9BACT</name>
<dbReference type="AlphaFoldDB" id="A0A250JH99"/>
<gene>
    <name evidence="2" type="ORF">CYFUS_008735</name>
</gene>
<dbReference type="SUPFAM" id="SSF48537">
    <property type="entry name" value="Phospholipase C/P1 nuclease"/>
    <property type="match status" value="1"/>
</dbReference>
<evidence type="ECO:0008006" key="4">
    <source>
        <dbReference type="Google" id="ProtNLM"/>
    </source>
</evidence>
<evidence type="ECO:0000256" key="1">
    <source>
        <dbReference type="SAM" id="SignalP"/>
    </source>
</evidence>
<evidence type="ECO:0000313" key="3">
    <source>
        <dbReference type="Proteomes" id="UP000217257"/>
    </source>
</evidence>
<dbReference type="KEGG" id="cfus:CYFUS_008735"/>
<proteinExistence type="predicted"/>
<dbReference type="GO" id="GO:0016788">
    <property type="term" value="F:hydrolase activity, acting on ester bonds"/>
    <property type="evidence" value="ECO:0007669"/>
    <property type="project" value="InterPro"/>
</dbReference>
<dbReference type="EMBL" id="CP022098">
    <property type="protein sequence ID" value="ATB43255.1"/>
    <property type="molecule type" value="Genomic_DNA"/>
</dbReference>
<dbReference type="Gene3D" id="1.10.575.10">
    <property type="entry name" value="P1 Nuclease"/>
    <property type="match status" value="1"/>
</dbReference>
<organism evidence="2 3">
    <name type="scientific">Cystobacter fuscus</name>
    <dbReference type="NCBI Taxonomy" id="43"/>
    <lineage>
        <taxon>Bacteria</taxon>
        <taxon>Pseudomonadati</taxon>
        <taxon>Myxococcota</taxon>
        <taxon>Myxococcia</taxon>
        <taxon>Myxococcales</taxon>
        <taxon>Cystobacterineae</taxon>
        <taxon>Archangiaceae</taxon>
        <taxon>Cystobacter</taxon>
    </lineage>
</organism>
<feature type="chain" id="PRO_5012242074" description="Fibronectin type-III domain-containing protein" evidence="1">
    <location>
        <begin position="33"/>
        <end position="809"/>
    </location>
</feature>
<feature type="signal peptide" evidence="1">
    <location>
        <begin position="1"/>
        <end position="32"/>
    </location>
</feature>
<dbReference type="InterPro" id="IPR008947">
    <property type="entry name" value="PLipase_C/P1_nuclease_dom_sf"/>
</dbReference>
<dbReference type="Proteomes" id="UP000217257">
    <property type="component" value="Chromosome"/>
</dbReference>
<dbReference type="InterPro" id="IPR013783">
    <property type="entry name" value="Ig-like_fold"/>
</dbReference>
<evidence type="ECO:0000313" key="2">
    <source>
        <dbReference type="EMBL" id="ATB43255.1"/>
    </source>
</evidence>
<keyword evidence="1" id="KW-0732">Signal</keyword>
<protein>
    <recommendedName>
        <fullName evidence="4">Fibronectin type-III domain-containing protein</fullName>
    </recommendedName>
</protein>
<reference evidence="2 3" key="1">
    <citation type="submission" date="2017-06" db="EMBL/GenBank/DDBJ databases">
        <title>Sequencing and comparative analysis of myxobacterial genomes.</title>
        <authorList>
            <person name="Rupp O."/>
            <person name="Goesmann A."/>
            <person name="Sogaard-Andersen L."/>
        </authorList>
    </citation>
    <scope>NUCLEOTIDE SEQUENCE [LARGE SCALE GENOMIC DNA]</scope>
    <source>
        <strain evidence="2 3">DSM 52655</strain>
    </source>
</reference>
<dbReference type="RefSeq" id="WP_095990695.1">
    <property type="nucleotide sequence ID" value="NZ_CP022098.1"/>
</dbReference>
<sequence>MPPDFHPRFARSNRTLAGALLLGLLSPPSASAYNASLKAQAHQYFAGEAYQCLPSSTPDQQAVRTEFAPYIGQRILWNAAGKNNQTVDGQEAWTGQFWTYTGDGEANPATGLPYTSGYPLQSIDMTDDSSMSNLTLHPANDVIEGSFAEDYRDGLTGHAVPTGGVEQWEFWDHHFWNPESDDDGEFSDDFGGGNGSAVNRAETYWRGTIVPHYDEWVLTGDPAAKGLAYGYLGRTVHLLEDISGPDHAHNDGHIPADSEDEWELPGLAFGGCGFEDYTSIHYADYQGSAALAPVSYRIDDPVDPFMSKARQEWNAHGFPSAWRAAKAPLFWLFYSQAEYANDYPSNDEDGENPGYNSSAYLTFADDWTWTNSWVGKAFADDLVPTALRHVAGLYRLFYDTTHPIQGLVVNNGVVGRTPMSWFSGGLATDAAFYLNHANAAGGMPFQLSLRPGLPYASIALVARSSLYRDPSQALLMYNIEKAMKLVNPASRHPAWKVLYSASTSATEHIASLALPEDGDYDLYLEVTYRADPFALVDDNGHHGSAYTVHQRIGRVLLDRVAPMAPTTVTGPVQTAQPFVSVTWSYGQSPAMASFEALVSRDTGNPNVIGTEVYSEQTAYQGITTPMPLEDGKYVVRVRARDIVGNTSAWTLSNVIHVDTTHPKLALTTPRGASPYSKWDASPLFRVAGWTHDWSTGVGLRSLQVWNDSRLRSPVYPVDSSVLLPGTVPPTTELCTGLCPIPIELPEPVPSWEDTHQQPFAYDVTVYDGPNSLHVRAEDLLGHVTELVLEVNYSAPRTSLHPGLQRTPGQ</sequence>
<dbReference type="Gene3D" id="2.60.40.10">
    <property type="entry name" value="Immunoglobulins"/>
    <property type="match status" value="1"/>
</dbReference>